<proteinExistence type="predicted"/>
<dbReference type="PROSITE" id="PS00194">
    <property type="entry name" value="THIOREDOXIN_1"/>
    <property type="match status" value="1"/>
</dbReference>
<dbReference type="InterPro" id="IPR017937">
    <property type="entry name" value="Thioredoxin_CS"/>
</dbReference>
<dbReference type="Gene3D" id="3.40.30.10">
    <property type="entry name" value="Glutaredoxin"/>
    <property type="match status" value="1"/>
</dbReference>
<organism evidence="2 3">
    <name type="scientific">Denitratisoma oestradiolicum</name>
    <dbReference type="NCBI Taxonomy" id="311182"/>
    <lineage>
        <taxon>Bacteria</taxon>
        <taxon>Pseudomonadati</taxon>
        <taxon>Pseudomonadota</taxon>
        <taxon>Betaproteobacteria</taxon>
        <taxon>Nitrosomonadales</taxon>
        <taxon>Sterolibacteriaceae</taxon>
        <taxon>Denitratisoma</taxon>
    </lineage>
</organism>
<dbReference type="RefSeq" id="WP_145771523.1">
    <property type="nucleotide sequence ID" value="NZ_LR778301.1"/>
</dbReference>
<evidence type="ECO:0000313" key="2">
    <source>
        <dbReference type="EMBL" id="CAB1370454.1"/>
    </source>
</evidence>
<protein>
    <submittedName>
        <fullName evidence="2">Thiol reductase thioredoxin</fullName>
    </submittedName>
</protein>
<keyword evidence="1" id="KW-0676">Redox-active center</keyword>
<dbReference type="Pfam" id="PF00085">
    <property type="entry name" value="Thioredoxin"/>
    <property type="match status" value="1"/>
</dbReference>
<gene>
    <name evidence="2" type="ORF">DENOEST_3300</name>
</gene>
<name>A0A6S6XWT0_9PROT</name>
<dbReference type="PROSITE" id="PS51352">
    <property type="entry name" value="THIOREDOXIN_2"/>
    <property type="match status" value="1"/>
</dbReference>
<dbReference type="Proteomes" id="UP000515733">
    <property type="component" value="Chromosome"/>
</dbReference>
<dbReference type="OrthoDB" id="9798454at2"/>
<sequence length="126" mass="13823">MLKLVRSFLLLLAFAAGTAFAGTQSFEQATFDALQKEGKPTLVMIHADWCPTCKAQAPIVLELLSSPEYRAMNALRVDFDQQKNVVKEFKATMQSTLIVFKGGKEVGRSTGDTRKDSIAALLKKAI</sequence>
<keyword evidence="3" id="KW-1185">Reference proteome</keyword>
<dbReference type="AlphaFoldDB" id="A0A6S6XWT0"/>
<dbReference type="InterPro" id="IPR036249">
    <property type="entry name" value="Thioredoxin-like_sf"/>
</dbReference>
<accession>A0A6S6XWT0</accession>
<dbReference type="PANTHER" id="PTHR10438:SF468">
    <property type="entry name" value="THIOREDOXIN-1-RELATED"/>
    <property type="match status" value="1"/>
</dbReference>
<reference evidence="2 3" key="1">
    <citation type="submission" date="2020-03" db="EMBL/GenBank/DDBJ databases">
        <authorList>
            <consortium name="Genoscope - CEA"/>
            <person name="William W."/>
        </authorList>
    </citation>
    <scope>NUCLEOTIDE SEQUENCE [LARGE SCALE GENOMIC DNA]</scope>
    <source>
        <strain evidence="3">DSM 16959</strain>
    </source>
</reference>
<dbReference type="SUPFAM" id="SSF52833">
    <property type="entry name" value="Thioredoxin-like"/>
    <property type="match status" value="1"/>
</dbReference>
<dbReference type="InterPro" id="IPR050620">
    <property type="entry name" value="Thioredoxin_H-type-like"/>
</dbReference>
<evidence type="ECO:0000313" key="3">
    <source>
        <dbReference type="Proteomes" id="UP000515733"/>
    </source>
</evidence>
<dbReference type="InterPro" id="IPR013766">
    <property type="entry name" value="Thioredoxin_domain"/>
</dbReference>
<dbReference type="PANTHER" id="PTHR10438">
    <property type="entry name" value="THIOREDOXIN"/>
    <property type="match status" value="1"/>
</dbReference>
<evidence type="ECO:0000256" key="1">
    <source>
        <dbReference type="ARBA" id="ARBA00023284"/>
    </source>
</evidence>
<dbReference type="CDD" id="cd02947">
    <property type="entry name" value="TRX_family"/>
    <property type="match status" value="1"/>
</dbReference>
<dbReference type="GO" id="GO:0015036">
    <property type="term" value="F:disulfide oxidoreductase activity"/>
    <property type="evidence" value="ECO:0007669"/>
    <property type="project" value="UniProtKB-ARBA"/>
</dbReference>
<dbReference type="EMBL" id="LR778301">
    <property type="protein sequence ID" value="CAB1370454.1"/>
    <property type="molecule type" value="Genomic_DNA"/>
</dbReference>
<dbReference type="KEGG" id="doe:DENOEST_3300"/>